<reference evidence="4" key="1">
    <citation type="journal article" date="2019" name="Int. J. Syst. Evol. Microbiol.">
        <title>The Global Catalogue of Microorganisms (GCM) 10K type strain sequencing project: providing services to taxonomists for standard genome sequencing and annotation.</title>
        <authorList>
            <consortium name="The Broad Institute Genomics Platform"/>
            <consortium name="The Broad Institute Genome Sequencing Center for Infectious Disease"/>
            <person name="Wu L."/>
            <person name="Ma J."/>
        </authorList>
    </citation>
    <scope>NUCLEOTIDE SEQUENCE [LARGE SCALE GENOMIC DNA]</scope>
    <source>
        <strain evidence="4">KCTC 42964</strain>
    </source>
</reference>
<dbReference type="RefSeq" id="WP_379904637.1">
    <property type="nucleotide sequence ID" value="NZ_JBHRTR010000035.1"/>
</dbReference>
<evidence type="ECO:0000256" key="1">
    <source>
        <dbReference type="SAM" id="MobiDB-lite"/>
    </source>
</evidence>
<dbReference type="PROSITE" id="PS50828">
    <property type="entry name" value="SMR"/>
    <property type="match status" value="1"/>
</dbReference>
<dbReference type="Gene3D" id="3.30.1370.110">
    <property type="match status" value="1"/>
</dbReference>
<evidence type="ECO:0000259" key="2">
    <source>
        <dbReference type="PROSITE" id="PS50828"/>
    </source>
</evidence>
<evidence type="ECO:0000313" key="3">
    <source>
        <dbReference type="EMBL" id="MFC3229940.1"/>
    </source>
</evidence>
<feature type="compositionally biased region" description="Pro residues" evidence="1">
    <location>
        <begin position="52"/>
        <end position="66"/>
    </location>
</feature>
<dbReference type="PANTHER" id="PTHR35562">
    <property type="entry name" value="DNA ENDONUCLEASE SMRA-RELATED"/>
    <property type="match status" value="1"/>
</dbReference>
<dbReference type="InterPro" id="IPR036063">
    <property type="entry name" value="Smr_dom_sf"/>
</dbReference>
<feature type="domain" description="Smr" evidence="2">
    <location>
        <begin position="90"/>
        <end position="187"/>
    </location>
</feature>
<keyword evidence="4" id="KW-1185">Reference proteome</keyword>
<dbReference type="Proteomes" id="UP001595528">
    <property type="component" value="Unassembled WGS sequence"/>
</dbReference>
<organism evidence="3 4">
    <name type="scientific">Marinibaculum pumilum</name>
    <dbReference type="NCBI Taxonomy" id="1766165"/>
    <lineage>
        <taxon>Bacteria</taxon>
        <taxon>Pseudomonadati</taxon>
        <taxon>Pseudomonadota</taxon>
        <taxon>Alphaproteobacteria</taxon>
        <taxon>Rhodospirillales</taxon>
        <taxon>Rhodospirillaceae</taxon>
        <taxon>Marinibaculum</taxon>
    </lineage>
</organism>
<comment type="caution">
    <text evidence="3">The sequence shown here is derived from an EMBL/GenBank/DDBJ whole genome shotgun (WGS) entry which is preliminary data.</text>
</comment>
<feature type="region of interest" description="Disordered" evidence="1">
    <location>
        <begin position="26"/>
        <end position="70"/>
    </location>
</feature>
<dbReference type="InterPro" id="IPR002625">
    <property type="entry name" value="Smr_dom"/>
</dbReference>
<gene>
    <name evidence="3" type="ORF">ACFOGJ_22000</name>
</gene>
<dbReference type="PANTHER" id="PTHR35562:SF2">
    <property type="entry name" value="DNA ENDONUCLEASE SMRA-RELATED"/>
    <property type="match status" value="1"/>
</dbReference>
<protein>
    <submittedName>
        <fullName evidence="3">Smr/MutS family protein</fullName>
    </submittedName>
</protein>
<proteinExistence type="predicted"/>
<dbReference type="EMBL" id="JBHRTR010000035">
    <property type="protein sequence ID" value="MFC3229940.1"/>
    <property type="molecule type" value="Genomic_DNA"/>
</dbReference>
<evidence type="ECO:0000313" key="4">
    <source>
        <dbReference type="Proteomes" id="UP001595528"/>
    </source>
</evidence>
<sequence length="202" mass="21023">MSAEDLALWESVAAQVAPLDNWDIAVPEPELPAPAAGVGTPKQKPAARRKPPPAATKPKPPPPPPSRSLTIDRRTLQGLRRGRTPIDARLDLHGHRQASAYAALAAFLQGAARSGRRFVLVITGKGAPPGAGGRDEDGDLPIPERRGVLRSAVPHWLREPALADLVVGVAAAGPLHGGSGALYIQLRRKGPGSRPGKAGSPS</sequence>
<name>A0ABV7L5S7_9PROT</name>
<dbReference type="SUPFAM" id="SSF160443">
    <property type="entry name" value="SMR domain-like"/>
    <property type="match status" value="1"/>
</dbReference>
<accession>A0ABV7L5S7</accession>
<feature type="compositionally biased region" description="Low complexity" evidence="1">
    <location>
        <begin position="26"/>
        <end position="44"/>
    </location>
</feature>
<dbReference type="Pfam" id="PF01713">
    <property type="entry name" value="Smr"/>
    <property type="match status" value="1"/>
</dbReference>